<accession>A0A412FSY1</accession>
<dbReference type="RefSeq" id="WP_006061221.1">
    <property type="nucleotide sequence ID" value="NZ_CABJCV010000018.1"/>
</dbReference>
<keyword evidence="1" id="KW-0472">Membrane</keyword>
<comment type="caution">
    <text evidence="2">The sequence shown here is derived from an EMBL/GenBank/DDBJ whole genome shotgun (WGS) entry which is preliminary data.</text>
</comment>
<feature type="transmembrane region" description="Helical" evidence="1">
    <location>
        <begin position="21"/>
        <end position="40"/>
    </location>
</feature>
<reference evidence="2 3" key="1">
    <citation type="submission" date="2018-08" db="EMBL/GenBank/DDBJ databases">
        <title>A genome reference for cultivated species of the human gut microbiota.</title>
        <authorList>
            <person name="Zou Y."/>
            <person name="Xue W."/>
            <person name="Luo G."/>
        </authorList>
    </citation>
    <scope>NUCLEOTIDE SEQUENCE [LARGE SCALE GENOMIC DNA]</scope>
    <source>
        <strain evidence="2 3">AF24-29</strain>
    </source>
</reference>
<keyword evidence="1" id="KW-1133">Transmembrane helix</keyword>
<name>A0A412FSY1_9FIRM</name>
<dbReference type="GeneID" id="83016396"/>
<evidence type="ECO:0000313" key="3">
    <source>
        <dbReference type="Proteomes" id="UP000284178"/>
    </source>
</evidence>
<gene>
    <name evidence="2" type="ORF">DWY25_13425</name>
</gene>
<keyword evidence="3" id="KW-1185">Reference proteome</keyword>
<protein>
    <submittedName>
        <fullName evidence="2">Uncharacterized protein</fullName>
    </submittedName>
</protein>
<evidence type="ECO:0000256" key="1">
    <source>
        <dbReference type="SAM" id="Phobius"/>
    </source>
</evidence>
<dbReference type="Proteomes" id="UP000284178">
    <property type="component" value="Unassembled WGS sequence"/>
</dbReference>
<organism evidence="2 3">
    <name type="scientific">Holdemania filiformis</name>
    <dbReference type="NCBI Taxonomy" id="61171"/>
    <lineage>
        <taxon>Bacteria</taxon>
        <taxon>Bacillati</taxon>
        <taxon>Bacillota</taxon>
        <taxon>Erysipelotrichia</taxon>
        <taxon>Erysipelotrichales</taxon>
        <taxon>Erysipelotrichaceae</taxon>
        <taxon>Holdemania</taxon>
    </lineage>
</organism>
<evidence type="ECO:0000313" key="2">
    <source>
        <dbReference type="EMBL" id="RGR71251.1"/>
    </source>
</evidence>
<dbReference type="EMBL" id="QRUP01000018">
    <property type="protein sequence ID" value="RGR71251.1"/>
    <property type="molecule type" value="Genomic_DNA"/>
</dbReference>
<keyword evidence="1" id="KW-0812">Transmembrane</keyword>
<dbReference type="AlphaFoldDB" id="A0A412FSY1"/>
<sequence>MKSKVLKIRNLPEEMQVLNEVKVKPIGSLLVLMLVSGVFIISGSTIAIMGVVLLAISSYALLVMPDRILMQFTDEYLVLYNRKNRDECMLIYWDEILLWQYQKHNNEDQLWLQLTDGQTETIECFNRNKIVPYFKIYAKGKERQLKPARRRRSTASSRQKI</sequence>
<proteinExistence type="predicted"/>